<proteinExistence type="predicted"/>
<reference evidence="1" key="1">
    <citation type="journal article" date="2014" name="Int. J. Syst. Evol. Microbiol.">
        <title>Complete genome sequence of Corynebacterium casei LMG S-19264T (=DSM 44701T), isolated from a smear-ripened cheese.</title>
        <authorList>
            <consortium name="US DOE Joint Genome Institute (JGI-PGF)"/>
            <person name="Walter F."/>
            <person name="Albersmeier A."/>
            <person name="Kalinowski J."/>
            <person name="Ruckert C."/>
        </authorList>
    </citation>
    <scope>NUCLEOTIDE SEQUENCE</scope>
    <source>
        <strain evidence="1">CGMCC 1.12987</strain>
    </source>
</reference>
<name>A0A917D373_9BACL</name>
<evidence type="ECO:0000313" key="2">
    <source>
        <dbReference type="Proteomes" id="UP000644756"/>
    </source>
</evidence>
<gene>
    <name evidence="1" type="ORF">GCM10010916_28230</name>
</gene>
<dbReference type="AlphaFoldDB" id="A0A917D373"/>
<keyword evidence="2" id="KW-1185">Reference proteome</keyword>
<sequence>MKKRMLHGVATMLAAMAVLVVSTASWVFVHQGETPEELLK</sequence>
<dbReference type="Proteomes" id="UP000644756">
    <property type="component" value="Unassembled WGS sequence"/>
</dbReference>
<evidence type="ECO:0008006" key="3">
    <source>
        <dbReference type="Google" id="ProtNLM"/>
    </source>
</evidence>
<dbReference type="RefSeq" id="WP_188531710.1">
    <property type="nucleotide sequence ID" value="NZ_BMGR01000009.1"/>
</dbReference>
<dbReference type="EMBL" id="BMGR01000009">
    <property type="protein sequence ID" value="GGG09704.1"/>
    <property type="molecule type" value="Genomic_DNA"/>
</dbReference>
<dbReference type="InterPro" id="IPR009229">
    <property type="entry name" value="AgrD"/>
</dbReference>
<reference evidence="1" key="2">
    <citation type="submission" date="2020-09" db="EMBL/GenBank/DDBJ databases">
        <authorList>
            <person name="Sun Q."/>
            <person name="Zhou Y."/>
        </authorList>
    </citation>
    <scope>NUCLEOTIDE SEQUENCE</scope>
    <source>
        <strain evidence="1">CGMCC 1.12987</strain>
    </source>
</reference>
<dbReference type="NCBIfam" id="TIGR04223">
    <property type="entry name" value="quorum_AgrD"/>
    <property type="match status" value="1"/>
</dbReference>
<protein>
    <recommendedName>
        <fullName evidence="3">Cyclic lactone autoinducer peptide</fullName>
    </recommendedName>
</protein>
<evidence type="ECO:0000313" key="1">
    <source>
        <dbReference type="EMBL" id="GGG09704.1"/>
    </source>
</evidence>
<organism evidence="1 2">
    <name type="scientific">Paenibacillus abyssi</name>
    <dbReference type="NCBI Taxonomy" id="1340531"/>
    <lineage>
        <taxon>Bacteria</taxon>
        <taxon>Bacillati</taxon>
        <taxon>Bacillota</taxon>
        <taxon>Bacilli</taxon>
        <taxon>Bacillales</taxon>
        <taxon>Paenibacillaceae</taxon>
        <taxon>Paenibacillus</taxon>
    </lineage>
</organism>
<accession>A0A917D373</accession>
<comment type="caution">
    <text evidence="1">The sequence shown here is derived from an EMBL/GenBank/DDBJ whole genome shotgun (WGS) entry which is preliminary data.</text>
</comment>